<evidence type="ECO:0000256" key="1">
    <source>
        <dbReference type="ARBA" id="ARBA00004162"/>
    </source>
</evidence>
<dbReference type="EMBL" id="JACJVJ010000001">
    <property type="protein sequence ID" value="MBC2776976.1"/>
    <property type="molecule type" value="Genomic_DNA"/>
</dbReference>
<dbReference type="GO" id="GO:0008320">
    <property type="term" value="F:protein transmembrane transporter activity"/>
    <property type="evidence" value="ECO:0007669"/>
    <property type="project" value="UniProtKB-UniRule"/>
</dbReference>
<evidence type="ECO:0000256" key="7">
    <source>
        <dbReference type="ARBA" id="ARBA00022989"/>
    </source>
</evidence>
<dbReference type="GO" id="GO:0033281">
    <property type="term" value="C:TAT protein transport complex"/>
    <property type="evidence" value="ECO:0007669"/>
    <property type="project" value="UniProtKB-UniRule"/>
</dbReference>
<comment type="subcellular location">
    <subcellularLocation>
        <location evidence="1 10">Cell membrane</location>
        <topology evidence="1 10">Single-pass membrane protein</topology>
    </subcellularLocation>
</comment>
<evidence type="ECO:0000256" key="3">
    <source>
        <dbReference type="ARBA" id="ARBA00022475"/>
    </source>
</evidence>
<reference evidence="12 13" key="1">
    <citation type="submission" date="2020-08" db="EMBL/GenBank/DDBJ databases">
        <title>Draft genome sequence of Parasphingopyxis sp. GrpM-11.</title>
        <authorList>
            <person name="Oh J."/>
            <person name="Roh D.-H."/>
        </authorList>
    </citation>
    <scope>NUCLEOTIDE SEQUENCE [LARGE SCALE GENOMIC DNA]</scope>
    <source>
        <strain evidence="12 13">GrpM-11</strain>
    </source>
</reference>
<keyword evidence="6 10" id="KW-0653">Protein transport</keyword>
<sequence length="83" mass="8596">MALGPWQIVIVVLLIVLFFGRGRISDMMGDLAKGITSFKKGLRDDEDGAGSGSTAEAPRIASQPAPAPAEPVAEPAREDGSTS</sequence>
<evidence type="ECO:0000256" key="2">
    <source>
        <dbReference type="ARBA" id="ARBA00022448"/>
    </source>
</evidence>
<dbReference type="PANTHER" id="PTHR42982">
    <property type="entry name" value="SEC-INDEPENDENT PROTEIN TRANSLOCASE PROTEIN TATA"/>
    <property type="match status" value="1"/>
</dbReference>
<keyword evidence="4" id="KW-0997">Cell inner membrane</keyword>
<dbReference type="InterPro" id="IPR003369">
    <property type="entry name" value="TatA/B/E"/>
</dbReference>
<keyword evidence="2 10" id="KW-0813">Transport</keyword>
<comment type="similarity">
    <text evidence="10">Belongs to the TatA/E family.</text>
</comment>
<accession>A0A842HV69</accession>
<evidence type="ECO:0000313" key="12">
    <source>
        <dbReference type="EMBL" id="MBC2776976.1"/>
    </source>
</evidence>
<feature type="region of interest" description="Disordered" evidence="11">
    <location>
        <begin position="40"/>
        <end position="83"/>
    </location>
</feature>
<dbReference type="Gene3D" id="1.20.5.3310">
    <property type="match status" value="1"/>
</dbReference>
<keyword evidence="13" id="KW-1185">Reference proteome</keyword>
<evidence type="ECO:0000256" key="5">
    <source>
        <dbReference type="ARBA" id="ARBA00022692"/>
    </source>
</evidence>
<evidence type="ECO:0000256" key="8">
    <source>
        <dbReference type="ARBA" id="ARBA00023010"/>
    </source>
</evidence>
<feature type="transmembrane region" description="Helical" evidence="10">
    <location>
        <begin position="6"/>
        <end position="24"/>
    </location>
</feature>
<organism evidence="12 13">
    <name type="scientific">Parasphingopyxis marina</name>
    <dbReference type="NCBI Taxonomy" id="2761622"/>
    <lineage>
        <taxon>Bacteria</taxon>
        <taxon>Pseudomonadati</taxon>
        <taxon>Pseudomonadota</taxon>
        <taxon>Alphaproteobacteria</taxon>
        <taxon>Sphingomonadales</taxon>
        <taxon>Sphingomonadaceae</taxon>
        <taxon>Parasphingopyxis</taxon>
    </lineage>
</organism>
<dbReference type="HAMAP" id="MF_00236">
    <property type="entry name" value="TatA_E"/>
    <property type="match status" value="1"/>
</dbReference>
<dbReference type="RefSeq" id="WP_185800223.1">
    <property type="nucleotide sequence ID" value="NZ_JACJVJ010000001.1"/>
</dbReference>
<dbReference type="PANTHER" id="PTHR42982:SF1">
    <property type="entry name" value="SEC-INDEPENDENT PROTEIN TRANSLOCASE PROTEIN TATA"/>
    <property type="match status" value="1"/>
</dbReference>
<comment type="caution">
    <text evidence="12">The sequence shown here is derived from an EMBL/GenBank/DDBJ whole genome shotgun (WGS) entry which is preliminary data.</text>
</comment>
<keyword evidence="7 10" id="KW-1133">Transmembrane helix</keyword>
<evidence type="ECO:0000256" key="9">
    <source>
        <dbReference type="ARBA" id="ARBA00023136"/>
    </source>
</evidence>
<gene>
    <name evidence="10" type="primary">tatA</name>
    <name evidence="12" type="ORF">H6P80_05005</name>
</gene>
<comment type="function">
    <text evidence="10">Part of the twin-arginine translocation (Tat) system that transports large folded proteins containing a characteristic twin-arginine motif in their signal peptide across membranes. TatA could form the protein-conducting channel of the Tat system.</text>
</comment>
<keyword evidence="3 10" id="KW-1003">Cell membrane</keyword>
<evidence type="ECO:0000256" key="6">
    <source>
        <dbReference type="ARBA" id="ARBA00022927"/>
    </source>
</evidence>
<protein>
    <recommendedName>
        <fullName evidence="10">Sec-independent protein translocase protein TatA</fullName>
    </recommendedName>
</protein>
<dbReference type="Pfam" id="PF02416">
    <property type="entry name" value="TatA_B_E"/>
    <property type="match status" value="1"/>
</dbReference>
<dbReference type="InterPro" id="IPR006312">
    <property type="entry name" value="TatA/E"/>
</dbReference>
<evidence type="ECO:0000313" key="13">
    <source>
        <dbReference type="Proteomes" id="UP000564378"/>
    </source>
</evidence>
<dbReference type="Proteomes" id="UP000564378">
    <property type="component" value="Unassembled WGS sequence"/>
</dbReference>
<evidence type="ECO:0000256" key="4">
    <source>
        <dbReference type="ARBA" id="ARBA00022519"/>
    </source>
</evidence>
<keyword evidence="9 10" id="KW-0472">Membrane</keyword>
<evidence type="ECO:0000256" key="10">
    <source>
        <dbReference type="HAMAP-Rule" id="MF_00236"/>
    </source>
</evidence>
<comment type="subunit">
    <text evidence="10">The Tat system comprises two distinct complexes: a TatABC complex, containing multiple copies of TatA, TatB and TatC subunits, and a separate TatA complex, containing only TatA subunits. Substrates initially bind to the TatABC complex, which probably triggers association of the separate TatA complex to form the active translocon.</text>
</comment>
<proteinExistence type="inferred from homology"/>
<keyword evidence="8 10" id="KW-0811">Translocation</keyword>
<evidence type="ECO:0000256" key="11">
    <source>
        <dbReference type="SAM" id="MobiDB-lite"/>
    </source>
</evidence>
<keyword evidence="5 10" id="KW-0812">Transmembrane</keyword>
<name>A0A842HV69_9SPHN</name>
<dbReference type="GO" id="GO:0043953">
    <property type="term" value="P:protein transport by the Tat complex"/>
    <property type="evidence" value="ECO:0007669"/>
    <property type="project" value="UniProtKB-UniRule"/>
</dbReference>
<dbReference type="AlphaFoldDB" id="A0A842HV69"/>